<feature type="non-terminal residue" evidence="1">
    <location>
        <position position="1"/>
    </location>
</feature>
<comment type="caution">
    <text evidence="1">The sequence shown here is derived from an EMBL/GenBank/DDBJ whole genome shotgun (WGS) entry which is preliminary data.</text>
</comment>
<proteinExistence type="predicted"/>
<feature type="non-terminal residue" evidence="1">
    <location>
        <position position="151"/>
    </location>
</feature>
<accession>A0AAV5TVK3</accession>
<keyword evidence="2" id="KW-1185">Reference proteome</keyword>
<evidence type="ECO:0000313" key="2">
    <source>
        <dbReference type="Proteomes" id="UP001432027"/>
    </source>
</evidence>
<sequence length="151" mass="15707">KTRWGPQAIHNIAINFGGVVKCEAASTPNIAMSVSGSLEAQDEVKCIDGVWNSASASSPLSPIPTPTADVCCFNESPPPINGCPLLTECTAQQLEATFPGSTYGTATIGAEWVTCEDTNTDALMMLGKTGGTLNVGGLQCVNDQWIVYIGP</sequence>
<evidence type="ECO:0000313" key="1">
    <source>
        <dbReference type="EMBL" id="GMS98271.1"/>
    </source>
</evidence>
<protein>
    <submittedName>
        <fullName evidence="1">Uncharacterized protein</fullName>
    </submittedName>
</protein>
<dbReference type="Proteomes" id="UP001432027">
    <property type="component" value="Unassembled WGS sequence"/>
</dbReference>
<gene>
    <name evidence="1" type="ORF">PENTCL1PPCAC_20446</name>
</gene>
<reference evidence="1" key="1">
    <citation type="submission" date="2023-10" db="EMBL/GenBank/DDBJ databases">
        <title>Genome assembly of Pristionchus species.</title>
        <authorList>
            <person name="Yoshida K."/>
            <person name="Sommer R.J."/>
        </authorList>
    </citation>
    <scope>NUCLEOTIDE SEQUENCE</scope>
    <source>
        <strain evidence="1">RS0144</strain>
    </source>
</reference>
<name>A0AAV5TVK3_9BILA</name>
<organism evidence="1 2">
    <name type="scientific">Pristionchus entomophagus</name>
    <dbReference type="NCBI Taxonomy" id="358040"/>
    <lineage>
        <taxon>Eukaryota</taxon>
        <taxon>Metazoa</taxon>
        <taxon>Ecdysozoa</taxon>
        <taxon>Nematoda</taxon>
        <taxon>Chromadorea</taxon>
        <taxon>Rhabditida</taxon>
        <taxon>Rhabditina</taxon>
        <taxon>Diplogasteromorpha</taxon>
        <taxon>Diplogasteroidea</taxon>
        <taxon>Neodiplogasteridae</taxon>
        <taxon>Pristionchus</taxon>
    </lineage>
</organism>
<dbReference type="EMBL" id="BTSX01000005">
    <property type="protein sequence ID" value="GMS98271.1"/>
    <property type="molecule type" value="Genomic_DNA"/>
</dbReference>
<dbReference type="AlphaFoldDB" id="A0AAV5TVK3"/>